<dbReference type="Proteomes" id="UP000078437">
    <property type="component" value="Chromosome"/>
</dbReference>
<protein>
    <submittedName>
        <fullName evidence="1">Uncharacterized protein</fullName>
    </submittedName>
</protein>
<accession>A0A191WF34</accession>
<reference evidence="2" key="2">
    <citation type="submission" date="2016-01" db="EMBL/GenBank/DDBJ databases">
        <title>Complete genome sequence of Agromyces aureus AR33T and comparison with related organisms.</title>
        <authorList>
            <person name="Corretto E."/>
            <person name="Antonielli L."/>
            <person name="Sessitsch A."/>
            <person name="Brader G."/>
        </authorList>
    </citation>
    <scope>NUCLEOTIDE SEQUENCE [LARGE SCALE GENOMIC DNA]</scope>
    <source>
        <strain evidence="2">AR33</strain>
    </source>
</reference>
<evidence type="ECO:0000313" key="2">
    <source>
        <dbReference type="Proteomes" id="UP000078437"/>
    </source>
</evidence>
<sequence>MTDIVLPNAAASQGTAVEQARAVAEVAAAVRVAQDFPRNETTAREQMLATCSRTAVAERAFYEVPNRGAGLSVHAARELARIWGNVDYGVRELRRDDEAGVSEMQAWSWDQQTNVRSTRSFLVPHARMKGKARQTLTDLGDIYLNNQNTGARAVRECIFSVLPGWFLAEAEDRLKHTLRAGEGQSIEDRIATAISKFAEIDITQAQLEGRVGRPTANWQPKDLVTLTRIYSTISIDGISVAEFFPEQPLSLDALDALERTPGELAEEQNP</sequence>
<evidence type="ECO:0000313" key="1">
    <source>
        <dbReference type="EMBL" id="ANJ26789.1"/>
    </source>
</evidence>
<dbReference type="EMBL" id="CP013979">
    <property type="protein sequence ID" value="ANJ26789.1"/>
    <property type="molecule type" value="Genomic_DNA"/>
</dbReference>
<reference evidence="1 2" key="1">
    <citation type="journal article" date="2016" name="Int. J. Syst. Evol. Microbiol.">
        <title>Agromyces aureus sp. nov., isolated from the rhizosphere of Salix caprea L. grown in a heavy-metal-contaminated soil.</title>
        <authorList>
            <person name="Corretto E."/>
            <person name="Antonielli L."/>
            <person name="Sessitsch A."/>
            <person name="Compant S."/>
            <person name="Gorfer M."/>
            <person name="Kuffner M."/>
            <person name="Brader G."/>
        </authorList>
    </citation>
    <scope>NUCLEOTIDE SEQUENCE [LARGE SCALE GENOMIC DNA]</scope>
    <source>
        <strain evidence="1 2">AR33</strain>
    </source>
</reference>
<dbReference type="AlphaFoldDB" id="A0A191WF34"/>
<dbReference type="STRING" id="453304.ATC03_08750"/>
<proteinExistence type="predicted"/>
<name>A0A191WF34_9MICO</name>
<dbReference type="RefSeq" id="WP_067875714.1">
    <property type="nucleotide sequence ID" value="NZ_CP013979.1"/>
</dbReference>
<dbReference type="OrthoDB" id="2936921at2"/>
<keyword evidence="2" id="KW-1185">Reference proteome</keyword>
<gene>
    <name evidence="1" type="ORF">ATC03_08750</name>
</gene>
<dbReference type="KEGG" id="agy:ATC03_08750"/>
<organism evidence="1 2">
    <name type="scientific">Agromyces aureus</name>
    <dbReference type="NCBI Taxonomy" id="453304"/>
    <lineage>
        <taxon>Bacteria</taxon>
        <taxon>Bacillati</taxon>
        <taxon>Actinomycetota</taxon>
        <taxon>Actinomycetes</taxon>
        <taxon>Micrococcales</taxon>
        <taxon>Microbacteriaceae</taxon>
        <taxon>Agromyces</taxon>
    </lineage>
</organism>